<dbReference type="InterPro" id="IPR014743">
    <property type="entry name" value="Cl-channel_core"/>
</dbReference>
<dbReference type="Gene3D" id="1.10.3080.10">
    <property type="entry name" value="Clc chloride channel"/>
    <property type="match status" value="1"/>
</dbReference>
<feature type="transmembrane region" description="Helical" evidence="5">
    <location>
        <begin position="251"/>
        <end position="269"/>
    </location>
</feature>
<feature type="transmembrane region" description="Helical" evidence="5">
    <location>
        <begin position="94"/>
        <end position="119"/>
    </location>
</feature>
<gene>
    <name evidence="6" type="ORF">UFOPK3417_00995</name>
</gene>
<evidence type="ECO:0000313" key="6">
    <source>
        <dbReference type="EMBL" id="CAB4875833.1"/>
    </source>
</evidence>
<evidence type="ECO:0000256" key="4">
    <source>
        <dbReference type="ARBA" id="ARBA00023136"/>
    </source>
</evidence>
<feature type="transmembrane region" description="Helical" evidence="5">
    <location>
        <begin position="139"/>
        <end position="163"/>
    </location>
</feature>
<sequence>MGPLALTAPRMRALGLLAVVTVCSAYGAAGAVYGVEHLLDAIARGPAALTVALPAAGLLVSTFVRSLGPTRSGPSSIDAYMDAYHGRHYEDRQYAARTVGAGATVGLGGALDPVGLAVVLGTWFGSIGRRRLDSTGPSLLVVGAAAGFGAALHSPIAGGLLAVEIPFREGMSWRRLPAALLGSAAGYLARSSIDGFRLPWWTSVGVVGLRDVLLALGLAVGAGIASRAVSLLTRTAETGLGPVFSRERHHVAVAAALLVLLGVLARIGFSGVPVHLGPGTISLAWAATASVAGHCALLALRAAASGVTMLGRGVGGLIIPLLVLGSIAGQVLGRIFDGNLALLSVIGATTLLGAGYRVPLAALVWLAESTHSLPAVALGCVVVLITQAVGGGRSVSTAQRIHPVPPGRPSTPS</sequence>
<evidence type="ECO:0000256" key="2">
    <source>
        <dbReference type="ARBA" id="ARBA00022692"/>
    </source>
</evidence>
<evidence type="ECO:0000256" key="5">
    <source>
        <dbReference type="SAM" id="Phobius"/>
    </source>
</evidence>
<dbReference type="EMBL" id="CAFBLR010000086">
    <property type="protein sequence ID" value="CAB4875833.1"/>
    <property type="molecule type" value="Genomic_DNA"/>
</dbReference>
<evidence type="ECO:0000256" key="1">
    <source>
        <dbReference type="ARBA" id="ARBA00004141"/>
    </source>
</evidence>
<feature type="transmembrane region" description="Helical" evidence="5">
    <location>
        <begin position="213"/>
        <end position="230"/>
    </location>
</feature>
<keyword evidence="2 5" id="KW-0812">Transmembrane</keyword>
<feature type="transmembrane region" description="Helical" evidence="5">
    <location>
        <begin position="281"/>
        <end position="302"/>
    </location>
</feature>
<evidence type="ECO:0000256" key="3">
    <source>
        <dbReference type="ARBA" id="ARBA00022989"/>
    </source>
</evidence>
<feature type="transmembrane region" description="Helical" evidence="5">
    <location>
        <begin position="342"/>
        <end position="366"/>
    </location>
</feature>
<proteinExistence type="predicted"/>
<feature type="transmembrane region" description="Helical" evidence="5">
    <location>
        <begin position="46"/>
        <end position="64"/>
    </location>
</feature>
<feature type="transmembrane region" description="Helical" evidence="5">
    <location>
        <begin position="175"/>
        <end position="193"/>
    </location>
</feature>
<keyword evidence="4 5" id="KW-0472">Membrane</keyword>
<name>A0A6J7E7Z6_9ZZZZ</name>
<feature type="transmembrane region" description="Helical" evidence="5">
    <location>
        <begin position="314"/>
        <end position="336"/>
    </location>
</feature>
<dbReference type="AlphaFoldDB" id="A0A6J7E7Z6"/>
<comment type="subcellular location">
    <subcellularLocation>
        <location evidence="1">Membrane</location>
        <topology evidence="1">Multi-pass membrane protein</topology>
    </subcellularLocation>
</comment>
<protein>
    <submittedName>
        <fullName evidence="6">Unannotated protein</fullName>
    </submittedName>
</protein>
<keyword evidence="3 5" id="KW-1133">Transmembrane helix</keyword>
<organism evidence="6">
    <name type="scientific">freshwater metagenome</name>
    <dbReference type="NCBI Taxonomy" id="449393"/>
    <lineage>
        <taxon>unclassified sequences</taxon>
        <taxon>metagenomes</taxon>
        <taxon>ecological metagenomes</taxon>
    </lineage>
</organism>
<dbReference type="PRINTS" id="PR00762">
    <property type="entry name" value="CLCHANNEL"/>
</dbReference>
<reference evidence="6" key="1">
    <citation type="submission" date="2020-05" db="EMBL/GenBank/DDBJ databases">
        <authorList>
            <person name="Chiriac C."/>
            <person name="Salcher M."/>
            <person name="Ghai R."/>
            <person name="Kavagutti S V."/>
        </authorList>
    </citation>
    <scope>NUCLEOTIDE SEQUENCE</scope>
</reference>
<dbReference type="Pfam" id="PF00654">
    <property type="entry name" value="Voltage_CLC"/>
    <property type="match status" value="1"/>
</dbReference>
<dbReference type="GO" id="GO:0015108">
    <property type="term" value="F:chloride transmembrane transporter activity"/>
    <property type="evidence" value="ECO:0007669"/>
    <property type="project" value="InterPro"/>
</dbReference>
<accession>A0A6J7E7Z6</accession>
<dbReference type="InterPro" id="IPR001807">
    <property type="entry name" value="ClC"/>
</dbReference>
<dbReference type="SUPFAM" id="SSF81340">
    <property type="entry name" value="Clc chloride channel"/>
    <property type="match status" value="1"/>
</dbReference>
<feature type="transmembrane region" description="Helical" evidence="5">
    <location>
        <begin position="373"/>
        <end position="390"/>
    </location>
</feature>
<dbReference type="GO" id="GO:0016020">
    <property type="term" value="C:membrane"/>
    <property type="evidence" value="ECO:0007669"/>
    <property type="project" value="UniProtKB-SubCell"/>
</dbReference>